<dbReference type="RefSeq" id="WP_250826403.1">
    <property type="nucleotide sequence ID" value="NZ_JAMOIL010000005.1"/>
</dbReference>
<dbReference type="PANTHER" id="PTHR47466">
    <property type="match status" value="1"/>
</dbReference>
<comment type="similarity">
    <text evidence="1">Belongs to the peptidase M43B family.</text>
</comment>
<feature type="domain" description="Peptidase M43 pregnancy-associated plasma-A" evidence="11">
    <location>
        <begin position="233"/>
        <end position="320"/>
    </location>
</feature>
<name>A0A9X2IDT6_9ACTN</name>
<evidence type="ECO:0000259" key="11">
    <source>
        <dbReference type="Pfam" id="PF05572"/>
    </source>
</evidence>
<evidence type="ECO:0000256" key="5">
    <source>
        <dbReference type="ARBA" id="ARBA00022801"/>
    </source>
</evidence>
<keyword evidence="8" id="KW-1015">Disulfide bond</keyword>
<keyword evidence="5" id="KW-0378">Hydrolase</keyword>
<keyword evidence="3" id="KW-0479">Metal-binding</keyword>
<dbReference type="SUPFAM" id="SSF55486">
    <property type="entry name" value="Metalloproteases ('zincins'), catalytic domain"/>
    <property type="match status" value="1"/>
</dbReference>
<sequence length="327" mass="34673">MPHLPARTRIARLATGAALSLTAAALTSSMLAAPAQAAVPAATGASASSEACIEGAADGTEAARGSHTGVDHREISAAEQARIESRFTKQLKAARKTQDLTAAAAATASGDIPVYVHVMRDSKGNGDVTDAQIAAQIDVLNGSYGGQKSASATDTGFTFTLAGIDRYDNTRWHQDKQSSTYRKQTRQGGANALNMWLVDFDYLGIATFPWDYARNGAIDGIRVHFDSLPGGSSANYSEGETATHEAGHWLGLYHTFQGGCTTTNDEVEDTPAQSSSTTGCPEGRDSCSLPGTDPIHNFMDYSYDSCYLEFTAGQSTRMSQMWTAYRA</sequence>
<dbReference type="CDD" id="cd04275">
    <property type="entry name" value="ZnMc_pappalysin_like"/>
    <property type="match status" value="1"/>
</dbReference>
<dbReference type="EMBL" id="JAMOIL010000005">
    <property type="protein sequence ID" value="MCM0619597.1"/>
    <property type="molecule type" value="Genomic_DNA"/>
</dbReference>
<dbReference type="PANTHER" id="PTHR47466:SF1">
    <property type="entry name" value="METALLOPROTEASE MEP1 (AFU_ORTHOLOGUE AFUA_1G07730)-RELATED"/>
    <property type="match status" value="1"/>
</dbReference>
<evidence type="ECO:0000256" key="1">
    <source>
        <dbReference type="ARBA" id="ARBA00008721"/>
    </source>
</evidence>
<evidence type="ECO:0000256" key="7">
    <source>
        <dbReference type="ARBA" id="ARBA00023049"/>
    </source>
</evidence>
<dbReference type="Proteomes" id="UP001139485">
    <property type="component" value="Unassembled WGS sequence"/>
</dbReference>
<dbReference type="InterPro" id="IPR024079">
    <property type="entry name" value="MetalloPept_cat_dom_sf"/>
</dbReference>
<dbReference type="GO" id="GO:0008237">
    <property type="term" value="F:metallopeptidase activity"/>
    <property type="evidence" value="ECO:0007669"/>
    <property type="project" value="UniProtKB-KW"/>
</dbReference>
<keyword evidence="4 10" id="KW-0732">Signal</keyword>
<evidence type="ECO:0000313" key="13">
    <source>
        <dbReference type="Proteomes" id="UP001139485"/>
    </source>
</evidence>
<evidence type="ECO:0000256" key="8">
    <source>
        <dbReference type="ARBA" id="ARBA00023157"/>
    </source>
</evidence>
<dbReference type="InterPro" id="IPR008754">
    <property type="entry name" value="Peptidase_M43"/>
</dbReference>
<gene>
    <name evidence="12" type="ORF">M8330_04730</name>
</gene>
<evidence type="ECO:0000256" key="6">
    <source>
        <dbReference type="ARBA" id="ARBA00022833"/>
    </source>
</evidence>
<dbReference type="GO" id="GO:0046872">
    <property type="term" value="F:metal ion binding"/>
    <property type="evidence" value="ECO:0007669"/>
    <property type="project" value="UniProtKB-KW"/>
</dbReference>
<evidence type="ECO:0000256" key="9">
    <source>
        <dbReference type="SAM" id="MobiDB-lite"/>
    </source>
</evidence>
<dbReference type="Gene3D" id="3.40.390.10">
    <property type="entry name" value="Collagenase (Catalytic Domain)"/>
    <property type="match status" value="1"/>
</dbReference>
<evidence type="ECO:0000256" key="10">
    <source>
        <dbReference type="SAM" id="SignalP"/>
    </source>
</evidence>
<dbReference type="Pfam" id="PF05572">
    <property type="entry name" value="Peptidase_M43"/>
    <property type="match status" value="1"/>
</dbReference>
<accession>A0A9X2IDT6</accession>
<dbReference type="GO" id="GO:0006508">
    <property type="term" value="P:proteolysis"/>
    <property type="evidence" value="ECO:0007669"/>
    <property type="project" value="UniProtKB-KW"/>
</dbReference>
<keyword evidence="2" id="KW-0645">Protease</keyword>
<reference evidence="12" key="1">
    <citation type="submission" date="2022-05" db="EMBL/GenBank/DDBJ databases">
        <authorList>
            <person name="Tuo L."/>
        </authorList>
    </citation>
    <scope>NUCLEOTIDE SEQUENCE</scope>
    <source>
        <strain evidence="12">BSK12Z-4</strain>
    </source>
</reference>
<keyword evidence="7 12" id="KW-0482">Metalloprotease</keyword>
<organism evidence="12 13">
    <name type="scientific">Nocardioides bruguierae</name>
    <dbReference type="NCBI Taxonomy" id="2945102"/>
    <lineage>
        <taxon>Bacteria</taxon>
        <taxon>Bacillati</taxon>
        <taxon>Actinomycetota</taxon>
        <taxon>Actinomycetes</taxon>
        <taxon>Propionibacteriales</taxon>
        <taxon>Nocardioidaceae</taxon>
        <taxon>Nocardioides</taxon>
    </lineage>
</organism>
<protein>
    <submittedName>
        <fullName evidence="12">Zinc metalloprotease</fullName>
    </submittedName>
</protein>
<evidence type="ECO:0000313" key="12">
    <source>
        <dbReference type="EMBL" id="MCM0619597.1"/>
    </source>
</evidence>
<evidence type="ECO:0000256" key="2">
    <source>
        <dbReference type="ARBA" id="ARBA00022670"/>
    </source>
</evidence>
<keyword evidence="6" id="KW-0862">Zinc</keyword>
<feature type="region of interest" description="Disordered" evidence="9">
    <location>
        <begin position="266"/>
        <end position="285"/>
    </location>
</feature>
<comment type="caution">
    <text evidence="12">The sequence shown here is derived from an EMBL/GenBank/DDBJ whole genome shotgun (WGS) entry which is preliminary data.</text>
</comment>
<feature type="signal peptide" evidence="10">
    <location>
        <begin position="1"/>
        <end position="37"/>
    </location>
</feature>
<proteinExistence type="inferred from homology"/>
<evidence type="ECO:0000256" key="4">
    <source>
        <dbReference type="ARBA" id="ARBA00022729"/>
    </source>
</evidence>
<evidence type="ECO:0000256" key="3">
    <source>
        <dbReference type="ARBA" id="ARBA00022723"/>
    </source>
</evidence>
<feature type="chain" id="PRO_5040920784" evidence="10">
    <location>
        <begin position="38"/>
        <end position="327"/>
    </location>
</feature>
<keyword evidence="13" id="KW-1185">Reference proteome</keyword>
<dbReference type="AlphaFoldDB" id="A0A9X2IDT6"/>